<keyword evidence="2" id="KW-1185">Reference proteome</keyword>
<reference evidence="1 2" key="1">
    <citation type="journal article" date="2015" name="Sci. Rep.">
        <title>The power of single molecule real-time sequencing technology in the de novo assembly of a eukaryotic genome.</title>
        <authorList>
            <person name="Sakai H."/>
            <person name="Naito K."/>
            <person name="Ogiso-Tanaka E."/>
            <person name="Takahashi Y."/>
            <person name="Iseki K."/>
            <person name="Muto C."/>
            <person name="Satou K."/>
            <person name="Teruya K."/>
            <person name="Shiroma A."/>
            <person name="Shimoji M."/>
            <person name="Hirano T."/>
            <person name="Itoh T."/>
            <person name="Kaga A."/>
            <person name="Tomooka N."/>
        </authorList>
    </citation>
    <scope>NUCLEOTIDE SEQUENCE [LARGE SCALE GENOMIC DNA]</scope>
    <source>
        <strain evidence="2">cv. Shumari</strain>
    </source>
</reference>
<evidence type="ECO:0000313" key="2">
    <source>
        <dbReference type="Proteomes" id="UP000291084"/>
    </source>
</evidence>
<sequence length="81" mass="8958">GIGVHGGESVQPSAEEVALAISFSTRFRPARASSKPSAELSRSRRRVVTSTWPLTSSSSAFWKILRSQSCSGKPVWRHRRF</sequence>
<feature type="non-terminal residue" evidence="1">
    <location>
        <position position="1"/>
    </location>
</feature>
<name>A0A0S3RGE5_PHAAN</name>
<proteinExistence type="predicted"/>
<organism evidence="1 2">
    <name type="scientific">Vigna angularis var. angularis</name>
    <dbReference type="NCBI Taxonomy" id="157739"/>
    <lineage>
        <taxon>Eukaryota</taxon>
        <taxon>Viridiplantae</taxon>
        <taxon>Streptophyta</taxon>
        <taxon>Embryophyta</taxon>
        <taxon>Tracheophyta</taxon>
        <taxon>Spermatophyta</taxon>
        <taxon>Magnoliopsida</taxon>
        <taxon>eudicotyledons</taxon>
        <taxon>Gunneridae</taxon>
        <taxon>Pentapetalae</taxon>
        <taxon>rosids</taxon>
        <taxon>fabids</taxon>
        <taxon>Fabales</taxon>
        <taxon>Fabaceae</taxon>
        <taxon>Papilionoideae</taxon>
        <taxon>50 kb inversion clade</taxon>
        <taxon>NPAAA clade</taxon>
        <taxon>indigoferoid/millettioid clade</taxon>
        <taxon>Phaseoleae</taxon>
        <taxon>Vigna</taxon>
    </lineage>
</organism>
<gene>
    <name evidence="1" type="primary">Vigan.02G262200</name>
    <name evidence="1" type="ORF">VIGAN_02262200</name>
</gene>
<protein>
    <submittedName>
        <fullName evidence="1">Uncharacterized protein</fullName>
    </submittedName>
</protein>
<accession>A0A0S3RGE5</accession>
<dbReference type="Proteomes" id="UP000291084">
    <property type="component" value="Chromosome 2"/>
</dbReference>
<dbReference type="EMBL" id="AP015035">
    <property type="protein sequence ID" value="BAT79699.1"/>
    <property type="molecule type" value="Genomic_DNA"/>
</dbReference>
<dbReference type="AlphaFoldDB" id="A0A0S3RGE5"/>
<evidence type="ECO:0000313" key="1">
    <source>
        <dbReference type="EMBL" id="BAT79699.1"/>
    </source>
</evidence>